<dbReference type="WBParaSite" id="EVEC_0000400901-mRNA-1">
    <property type="protein sequence ID" value="EVEC_0000400901-mRNA-1"/>
    <property type="gene ID" value="EVEC_0000400901"/>
</dbReference>
<evidence type="ECO:0000256" key="5">
    <source>
        <dbReference type="ARBA" id="ARBA00023136"/>
    </source>
</evidence>
<keyword evidence="3 7" id="KW-0812">Transmembrane</keyword>
<keyword evidence="4 7" id="KW-1133">Transmembrane helix</keyword>
<gene>
    <name evidence="9" type="ORF">EVEC_LOCUS3717</name>
</gene>
<feature type="transmembrane region" description="Helical" evidence="7">
    <location>
        <begin position="187"/>
        <end position="205"/>
    </location>
</feature>
<feature type="transmembrane region" description="Helical" evidence="7">
    <location>
        <begin position="99"/>
        <end position="120"/>
    </location>
</feature>
<feature type="transmembrane region" description="Helical" evidence="7">
    <location>
        <begin position="308"/>
        <end position="330"/>
    </location>
</feature>
<evidence type="ECO:0000256" key="6">
    <source>
        <dbReference type="SAM" id="MobiDB-lite"/>
    </source>
</evidence>
<sequence length="525" mass="57365">MISKDSSDLQTNYVHERLTTQNSSERLRSPDTRMLKRGRSLGALLFGRKPKVVREGSMGIGEASVHHALVVIFLEYFAWGLLTVPVINVLADTFPANKFLMNGIILGIKGFLSFLSAPLIGALSDTWGRKSFLLLTVFCTCMPIPCLKISPWWYFALFSISGLFSVTFSIILAYVADVTEKTDRSAAYGLVSATFAASLVTSPALGAWISEAWSDEAVVMLATAVAALDVLFILVAVPESLPLRLRHSLDSMSWQAADPFGTLRFVWDDRLVLQLAAIVFLSYLPEAGQFSCFFVYLKLVVGFSPEAVAAFIGLVGILSVVAQTGVLLVLTHTVGTKHTITLGLCFQCAQLFWYGLASSYWMMWAAGLLAAMSQLTYPSVSAFVSIQSDRDRQGTVQGVVNGIRGLCQGLGPALFGFIFYQFNMDLNIDSDETGHVGIVQFPAPRIRPQPMPGYLPKRNITTTVKPSHYWIPGPPFLFGAFMVLLALLVNSSLPNITSQGKLFRRGSASHSRQSSDTARLLHSSS</sequence>
<dbReference type="Pfam" id="PF07690">
    <property type="entry name" value="MFS_1"/>
    <property type="match status" value="1"/>
</dbReference>
<dbReference type="Proteomes" id="UP000274131">
    <property type="component" value="Unassembled WGS sequence"/>
</dbReference>
<dbReference type="InterPro" id="IPR020846">
    <property type="entry name" value="MFS_dom"/>
</dbReference>
<evidence type="ECO:0000313" key="9">
    <source>
        <dbReference type="EMBL" id="VDD88574.1"/>
    </source>
</evidence>
<dbReference type="AlphaFoldDB" id="A0A0N4V204"/>
<dbReference type="OrthoDB" id="419616at2759"/>
<dbReference type="PRINTS" id="PR01035">
    <property type="entry name" value="TCRTETA"/>
</dbReference>
<dbReference type="SUPFAM" id="SSF103473">
    <property type="entry name" value="MFS general substrate transporter"/>
    <property type="match status" value="1"/>
</dbReference>
<feature type="transmembrane region" description="Helical" evidence="7">
    <location>
        <begin position="476"/>
        <end position="496"/>
    </location>
</feature>
<reference evidence="9 10" key="2">
    <citation type="submission" date="2018-10" db="EMBL/GenBank/DDBJ databases">
        <authorList>
            <consortium name="Pathogen Informatics"/>
        </authorList>
    </citation>
    <scope>NUCLEOTIDE SEQUENCE [LARGE SCALE GENOMIC DNA]</scope>
</reference>
<proteinExistence type="predicted"/>
<feature type="transmembrane region" description="Helical" evidence="7">
    <location>
        <begin position="271"/>
        <end position="296"/>
    </location>
</feature>
<dbReference type="STRING" id="51028.A0A0N4V204"/>
<dbReference type="GO" id="GO:0016020">
    <property type="term" value="C:membrane"/>
    <property type="evidence" value="ECO:0007669"/>
    <property type="project" value="UniProtKB-SubCell"/>
</dbReference>
<dbReference type="InterPro" id="IPR036259">
    <property type="entry name" value="MFS_trans_sf"/>
</dbReference>
<feature type="transmembrane region" description="Helical" evidence="7">
    <location>
        <begin position="217"/>
        <end position="237"/>
    </location>
</feature>
<dbReference type="GO" id="GO:0022857">
    <property type="term" value="F:transmembrane transporter activity"/>
    <property type="evidence" value="ECO:0007669"/>
    <property type="project" value="InterPro"/>
</dbReference>
<keyword evidence="2" id="KW-0813">Transport</keyword>
<evidence type="ECO:0000256" key="2">
    <source>
        <dbReference type="ARBA" id="ARBA00022448"/>
    </source>
</evidence>
<feature type="domain" description="Major facilitator superfamily (MFS) profile" evidence="8">
    <location>
        <begin position="64"/>
        <end position="498"/>
    </location>
</feature>
<feature type="transmembrane region" description="Helical" evidence="7">
    <location>
        <begin position="68"/>
        <end position="87"/>
    </location>
</feature>
<feature type="compositionally biased region" description="Polar residues" evidence="6">
    <location>
        <begin position="508"/>
        <end position="525"/>
    </location>
</feature>
<comment type="subcellular location">
    <subcellularLocation>
        <location evidence="1">Membrane</location>
        <topology evidence="1">Multi-pass membrane protein</topology>
    </subcellularLocation>
</comment>
<evidence type="ECO:0000313" key="10">
    <source>
        <dbReference type="Proteomes" id="UP000274131"/>
    </source>
</evidence>
<dbReference type="PROSITE" id="PS50850">
    <property type="entry name" value="MFS"/>
    <property type="match status" value="1"/>
</dbReference>
<evidence type="ECO:0000313" key="11">
    <source>
        <dbReference type="WBParaSite" id="EVEC_0000400901-mRNA-1"/>
    </source>
</evidence>
<reference evidence="11" key="1">
    <citation type="submission" date="2017-02" db="UniProtKB">
        <authorList>
            <consortium name="WormBaseParasite"/>
        </authorList>
    </citation>
    <scope>IDENTIFICATION</scope>
</reference>
<dbReference type="CDD" id="cd17387">
    <property type="entry name" value="MFS_MFSD14"/>
    <property type="match status" value="1"/>
</dbReference>
<evidence type="ECO:0000256" key="4">
    <source>
        <dbReference type="ARBA" id="ARBA00022989"/>
    </source>
</evidence>
<accession>A0A0N4V204</accession>
<dbReference type="InterPro" id="IPR001958">
    <property type="entry name" value="Tet-R_TetA/multi-R_MdtG-like"/>
</dbReference>
<keyword evidence="10" id="KW-1185">Reference proteome</keyword>
<feature type="transmembrane region" description="Helical" evidence="7">
    <location>
        <begin position="351"/>
        <end position="372"/>
    </location>
</feature>
<organism evidence="11">
    <name type="scientific">Enterobius vermicularis</name>
    <name type="common">Human pinworm</name>
    <dbReference type="NCBI Taxonomy" id="51028"/>
    <lineage>
        <taxon>Eukaryota</taxon>
        <taxon>Metazoa</taxon>
        <taxon>Ecdysozoa</taxon>
        <taxon>Nematoda</taxon>
        <taxon>Chromadorea</taxon>
        <taxon>Rhabditida</taxon>
        <taxon>Spirurina</taxon>
        <taxon>Oxyuridomorpha</taxon>
        <taxon>Oxyuroidea</taxon>
        <taxon>Oxyuridae</taxon>
        <taxon>Enterobius</taxon>
    </lineage>
</organism>
<dbReference type="EMBL" id="UXUI01007666">
    <property type="protein sequence ID" value="VDD88574.1"/>
    <property type="molecule type" value="Genomic_DNA"/>
</dbReference>
<name>A0A0N4V204_ENTVE</name>
<protein>
    <submittedName>
        <fullName evidence="11">MFS domain-containing protein</fullName>
    </submittedName>
</protein>
<dbReference type="PANTHER" id="PTHR23504:SF1">
    <property type="entry name" value="GH21943P-RELATED"/>
    <property type="match status" value="1"/>
</dbReference>
<dbReference type="InterPro" id="IPR011701">
    <property type="entry name" value="MFS"/>
</dbReference>
<evidence type="ECO:0000256" key="7">
    <source>
        <dbReference type="SAM" id="Phobius"/>
    </source>
</evidence>
<feature type="region of interest" description="Disordered" evidence="6">
    <location>
        <begin position="504"/>
        <end position="525"/>
    </location>
</feature>
<evidence type="ECO:0000256" key="3">
    <source>
        <dbReference type="ARBA" id="ARBA00022692"/>
    </source>
</evidence>
<keyword evidence="5 7" id="KW-0472">Membrane</keyword>
<evidence type="ECO:0000256" key="1">
    <source>
        <dbReference type="ARBA" id="ARBA00004141"/>
    </source>
</evidence>
<dbReference type="PANTHER" id="PTHR23504">
    <property type="entry name" value="MAJOR FACILITATOR SUPERFAMILY DOMAIN-CONTAINING PROTEIN 10"/>
    <property type="match status" value="1"/>
</dbReference>
<evidence type="ECO:0000259" key="8">
    <source>
        <dbReference type="PROSITE" id="PS50850"/>
    </source>
</evidence>
<dbReference type="Gene3D" id="1.20.1250.20">
    <property type="entry name" value="MFS general substrate transporter like domains"/>
    <property type="match status" value="1"/>
</dbReference>
<feature type="transmembrane region" description="Helical" evidence="7">
    <location>
        <begin position="156"/>
        <end position="175"/>
    </location>
</feature>